<accession>A0A3L8PEA1</accession>
<dbReference type="InterPro" id="IPR021135">
    <property type="entry name" value="PEP_COase"/>
</dbReference>
<evidence type="ECO:0000256" key="2">
    <source>
        <dbReference type="ARBA" id="ARBA00022419"/>
    </source>
</evidence>
<comment type="caution">
    <text evidence="3">The sequence shown here is derived from an EMBL/GenBank/DDBJ whole genome shotgun (WGS) entry which is preliminary data.</text>
</comment>
<dbReference type="GO" id="GO:0015977">
    <property type="term" value="P:carbon fixation"/>
    <property type="evidence" value="ECO:0007669"/>
    <property type="project" value="InterPro"/>
</dbReference>
<evidence type="ECO:0000313" key="3">
    <source>
        <dbReference type="EMBL" id="RLV53421.1"/>
    </source>
</evidence>
<feature type="non-terminal residue" evidence="3">
    <location>
        <position position="1"/>
    </location>
</feature>
<comment type="function">
    <text evidence="1">Forms oxaloacetate, a four-carbon dicarboxylic acid source for the tricarboxylic acid cycle.</text>
</comment>
<dbReference type="Gene3D" id="1.20.1440.90">
    <property type="entry name" value="Phosphoenolpyruvate/pyruvate domain"/>
    <property type="match status" value="1"/>
</dbReference>
<dbReference type="Pfam" id="PF00311">
    <property type="entry name" value="PEPcase"/>
    <property type="match status" value="1"/>
</dbReference>
<reference evidence="3 4" key="1">
    <citation type="submission" date="2018-10" db="EMBL/GenBank/DDBJ databases">
        <title>Aeromicrobium sp. 9W16Y-2 whole genome shotgun sequence.</title>
        <authorList>
            <person name="Li F."/>
        </authorList>
    </citation>
    <scope>NUCLEOTIDE SEQUENCE [LARGE SCALE GENOMIC DNA]</scope>
    <source>
        <strain evidence="3 4">9W16Y-2</strain>
    </source>
</reference>
<protein>
    <recommendedName>
        <fullName evidence="2">Phosphoenolpyruvate carboxylase</fullName>
    </recommendedName>
</protein>
<dbReference type="GO" id="GO:0006099">
    <property type="term" value="P:tricarboxylic acid cycle"/>
    <property type="evidence" value="ECO:0007669"/>
    <property type="project" value="InterPro"/>
</dbReference>
<gene>
    <name evidence="3" type="ORF">D9V41_16270</name>
</gene>
<dbReference type="PANTHER" id="PTHR30523:SF6">
    <property type="entry name" value="PHOSPHOENOLPYRUVATE CARBOXYLASE"/>
    <property type="match status" value="1"/>
</dbReference>
<proteinExistence type="predicted"/>
<organism evidence="3 4">
    <name type="scientific">Aeromicrobium phragmitis</name>
    <dbReference type="NCBI Taxonomy" id="2478914"/>
    <lineage>
        <taxon>Bacteria</taxon>
        <taxon>Bacillati</taxon>
        <taxon>Actinomycetota</taxon>
        <taxon>Actinomycetes</taxon>
        <taxon>Propionibacteriales</taxon>
        <taxon>Nocardioidaceae</taxon>
        <taxon>Aeromicrobium</taxon>
    </lineage>
</organism>
<name>A0A3L8PEA1_9ACTN</name>
<dbReference type="EMBL" id="RDBF01000066">
    <property type="protein sequence ID" value="RLV53421.1"/>
    <property type="molecule type" value="Genomic_DNA"/>
</dbReference>
<dbReference type="SUPFAM" id="SSF51621">
    <property type="entry name" value="Phosphoenolpyruvate/pyruvate domain"/>
    <property type="match status" value="1"/>
</dbReference>
<dbReference type="Proteomes" id="UP000282515">
    <property type="component" value="Unassembled WGS sequence"/>
</dbReference>
<dbReference type="GO" id="GO:0008964">
    <property type="term" value="F:phosphoenolpyruvate carboxylase activity"/>
    <property type="evidence" value="ECO:0007669"/>
    <property type="project" value="InterPro"/>
</dbReference>
<feature type="non-terminal residue" evidence="3">
    <location>
        <position position="161"/>
    </location>
</feature>
<keyword evidence="3" id="KW-0670">Pyruvate</keyword>
<dbReference type="PANTHER" id="PTHR30523">
    <property type="entry name" value="PHOSPHOENOLPYRUVATE CARBOXYLASE"/>
    <property type="match status" value="1"/>
</dbReference>
<dbReference type="OrthoDB" id="9768133at2"/>
<evidence type="ECO:0000313" key="4">
    <source>
        <dbReference type="Proteomes" id="UP000282515"/>
    </source>
</evidence>
<dbReference type="AlphaFoldDB" id="A0A3L8PEA1"/>
<sequence>TRIVTDRLDVLIRELSPSSELVGVSGELTESLHADLENLPDLDPRLLTVNAAEPYRLKLACMRLKVQNTAARIADRQPHRPGVDYADRDELLADLAIVDRSLRENGGTLIADRLLADAVRSIALVGLHLATLDIREHADAHHHAIGLMVDRLGELDSAYEV</sequence>
<evidence type="ECO:0000256" key="1">
    <source>
        <dbReference type="ARBA" id="ARBA00003670"/>
    </source>
</evidence>
<dbReference type="InterPro" id="IPR015813">
    <property type="entry name" value="Pyrv/PenolPyrv_kinase-like_dom"/>
</dbReference>
<keyword evidence="4" id="KW-1185">Reference proteome</keyword>
<dbReference type="GO" id="GO:0005829">
    <property type="term" value="C:cytosol"/>
    <property type="evidence" value="ECO:0007669"/>
    <property type="project" value="TreeGrafter"/>
</dbReference>